<feature type="domain" description="PSP1 C-terminal" evidence="2">
    <location>
        <begin position="116"/>
        <end position="201"/>
    </location>
</feature>
<dbReference type="EMBL" id="FSRK01000002">
    <property type="protein sequence ID" value="SIO30646.1"/>
    <property type="molecule type" value="Genomic_DNA"/>
</dbReference>
<feature type="compositionally biased region" description="Basic residues" evidence="1">
    <location>
        <begin position="468"/>
        <end position="481"/>
    </location>
</feature>
<feature type="region of interest" description="Disordered" evidence="1">
    <location>
        <begin position="357"/>
        <end position="488"/>
    </location>
</feature>
<dbReference type="Proteomes" id="UP000185207">
    <property type="component" value="Unassembled WGS sequence"/>
</dbReference>
<dbReference type="STRING" id="1416779.SAMN05444409_2601"/>
<feature type="compositionally biased region" description="Polar residues" evidence="1">
    <location>
        <begin position="8"/>
        <end position="23"/>
    </location>
</feature>
<reference evidence="4" key="1">
    <citation type="submission" date="2016-11" db="EMBL/GenBank/DDBJ databases">
        <authorList>
            <person name="Varghese N."/>
            <person name="Submissions S."/>
        </authorList>
    </citation>
    <scope>NUCLEOTIDE SEQUENCE [LARGE SCALE GENOMIC DNA]</scope>
    <source>
        <strain evidence="4">DSM 27623</strain>
    </source>
</reference>
<dbReference type="InterPro" id="IPR047767">
    <property type="entry name" value="PSP1-like"/>
</dbReference>
<protein>
    <submittedName>
        <fullName evidence="3">Cell fate regulator YaaT, PSP1 superfamily (Controls sporulation, competence, biofilm development)</fullName>
    </submittedName>
</protein>
<dbReference type="AlphaFoldDB" id="A0A1N6IF31"/>
<feature type="region of interest" description="Disordered" evidence="1">
    <location>
        <begin position="1"/>
        <end position="23"/>
    </location>
</feature>
<proteinExistence type="predicted"/>
<dbReference type="OrthoDB" id="9779344at2"/>
<dbReference type="RefSeq" id="WP_074235785.1">
    <property type="nucleotide sequence ID" value="NZ_FSRK01000002.1"/>
</dbReference>
<feature type="compositionally biased region" description="Polar residues" evidence="1">
    <location>
        <begin position="451"/>
        <end position="465"/>
    </location>
</feature>
<feature type="compositionally biased region" description="Basic and acidic residues" evidence="1">
    <location>
        <begin position="372"/>
        <end position="409"/>
    </location>
</feature>
<dbReference type="GO" id="GO:0005737">
    <property type="term" value="C:cytoplasm"/>
    <property type="evidence" value="ECO:0007669"/>
    <property type="project" value="TreeGrafter"/>
</dbReference>
<evidence type="ECO:0000313" key="3">
    <source>
        <dbReference type="EMBL" id="SIO30646.1"/>
    </source>
</evidence>
<gene>
    <name evidence="3" type="ORF">SAMN05444409_2601</name>
</gene>
<feature type="compositionally biased region" description="Polar residues" evidence="1">
    <location>
        <begin position="417"/>
        <end position="431"/>
    </location>
</feature>
<evidence type="ECO:0000259" key="2">
    <source>
        <dbReference type="PROSITE" id="PS51411"/>
    </source>
</evidence>
<dbReference type="PANTHER" id="PTHR43830:SF3">
    <property type="entry name" value="PROTEIN PSP1"/>
    <property type="match status" value="1"/>
</dbReference>
<evidence type="ECO:0000256" key="1">
    <source>
        <dbReference type="SAM" id="MobiDB-lite"/>
    </source>
</evidence>
<keyword evidence="4" id="KW-1185">Reference proteome</keyword>
<accession>A0A1N6IF31</accession>
<sequence length="488" mass="55427">MSCGCKTSGDSSHSCGTKSANGCSSVDTCGNSYKLSVFDWLSDIDPSKSKSSEYVEVRFKNDRKFYYKNVNNLPLHIGSIIAVESSPGHDIGVVSLAGELVKIQMKKKNVPEEHTLKIYRLANQKDIETWQELRKKENNIKIDARKIAYGLNLEMKITDVEYQGDGSKVTFYYTADNRIDFRQLIKEYASNFRTKIDMKQIGFRQESAKVGGIGSCGRELCCSSWLTDFRSVNTNAARYQQLSINPQKLAGQCGKLKCCLNYELDSYLDVLRDFPSSSTVLNTEKGRAFCIKIDVFKKKMWFAYVENSMAWYDLDIYEVKKLIAINKNGEKAPALEDLKVVENPLVTSDLIQENSVDRFEKKFKKPRSGQNNRDRNPKQGDNRPAKSQDNKNPRQPENRSRSNEQKPVENKSVAPKGQTTDNQQASDNKNPKQNHNKNRQNGQKPVENKSVAPNVQATDNNQPQEYKTHKKPFKKPKKKTPPKNEGNA</sequence>
<dbReference type="NCBIfam" id="NF041131">
    <property type="entry name" value="RicT_YaaT_fam"/>
    <property type="match status" value="1"/>
</dbReference>
<name>A0A1N6IF31_9FLAO</name>
<organism evidence="3 4">
    <name type="scientific">Epilithonimonas zeae</name>
    <dbReference type="NCBI Taxonomy" id="1416779"/>
    <lineage>
        <taxon>Bacteria</taxon>
        <taxon>Pseudomonadati</taxon>
        <taxon>Bacteroidota</taxon>
        <taxon>Flavobacteriia</taxon>
        <taxon>Flavobacteriales</taxon>
        <taxon>Weeksellaceae</taxon>
        <taxon>Chryseobacterium group</taxon>
        <taxon>Epilithonimonas</taxon>
    </lineage>
</organism>
<dbReference type="Pfam" id="PF04468">
    <property type="entry name" value="PSP1"/>
    <property type="match status" value="1"/>
</dbReference>
<dbReference type="InterPro" id="IPR007557">
    <property type="entry name" value="PSP1_C"/>
</dbReference>
<dbReference type="PROSITE" id="PS51411">
    <property type="entry name" value="PSP1_C"/>
    <property type="match status" value="1"/>
</dbReference>
<dbReference type="PANTHER" id="PTHR43830">
    <property type="entry name" value="PROTEIN PSP1"/>
    <property type="match status" value="1"/>
</dbReference>
<evidence type="ECO:0000313" key="4">
    <source>
        <dbReference type="Proteomes" id="UP000185207"/>
    </source>
</evidence>